<evidence type="ECO:0000256" key="1">
    <source>
        <dbReference type="SAM" id="MobiDB-lite"/>
    </source>
</evidence>
<geneLocation type="plasmid" evidence="3">
    <name>pdrdi</name>
</geneLocation>
<evidence type="ECO:0000313" key="3">
    <source>
        <dbReference type="Proteomes" id="UP000253744"/>
    </source>
</evidence>
<dbReference type="InterPro" id="IPR018777">
    <property type="entry name" value="Replication_initiator_prot_A"/>
</dbReference>
<dbReference type="AlphaFoldDB" id="A0A345IM41"/>
<dbReference type="KEGG" id="dwu:DVJ83_16630"/>
<accession>A0A345IM41</accession>
<proteinExistence type="predicted"/>
<keyword evidence="2" id="KW-0614">Plasmid</keyword>
<evidence type="ECO:0000313" key="2">
    <source>
        <dbReference type="EMBL" id="AXH00764.1"/>
    </source>
</evidence>
<dbReference type="EMBL" id="CP031163">
    <property type="protein sequence ID" value="AXH00764.1"/>
    <property type="molecule type" value="Genomic_DNA"/>
</dbReference>
<dbReference type="Proteomes" id="UP000253744">
    <property type="component" value="Plasmid pDrdI"/>
</dbReference>
<gene>
    <name evidence="2" type="ORF">DVJ83_16630</name>
</gene>
<reference evidence="2 3" key="1">
    <citation type="submission" date="2018-07" db="EMBL/GenBank/DDBJ databases">
        <title>Complete Genome and Methylome Analysis of Deinococcus wulumuqiensis NEB 479.</title>
        <authorList>
            <person name="Fomenkov A."/>
            <person name="Luyten Y."/>
            <person name="Vincze T."/>
            <person name="Anton B.P."/>
            <person name="Clark T."/>
            <person name="Roberts R.J."/>
            <person name="Morgan R.D."/>
        </authorList>
    </citation>
    <scope>NUCLEOTIDE SEQUENCE [LARGE SCALE GENOMIC DNA]</scope>
    <source>
        <strain evidence="2 3">NEB 479</strain>
        <plasmid evidence="3">Plasmid pdrdi</plasmid>
    </source>
</reference>
<dbReference type="Pfam" id="PF10134">
    <property type="entry name" value="RPA"/>
    <property type="match status" value="1"/>
</dbReference>
<feature type="region of interest" description="Disordered" evidence="1">
    <location>
        <begin position="353"/>
        <end position="373"/>
    </location>
</feature>
<sequence length="429" mass="47642">MNTISHMDEQSRITELEAARLSVISMSKDATDEKEWVSSFQVAEVYYTVKGYAYRKRPYGVDGDLMLALQTLFVQAGCPEDNQIAVPPRQLCLMSRLSDSSRDYVRMREGLLRLASVRWEMSARWIEQGRMQQRTNASGLISDLWLDDHVGLEDQIGVRVSEDASIIVVLTKTLADSIRQGMYQILNGELLRRLKTSNARSLYCALAAHRTKEEHLLGELSVNLQEWVRALGLNENPKYALRSLNVAHERLIEAGYLSHVTDEGRGDKRTLTYHFHRAAQPEHVQALTSKGVGAAVAASLSADHPERVYPALRTVEEKLGSGWKPRSVPAAIVDAVRNPGKWGYAAQEIVPAPSPRKARKKAAPQEEAPLDPRDTVRSLLRVRLGRPASAAALRALDSATPEQLSVLKTALTHHPSNMALVESVLGESC</sequence>
<organism evidence="2 3">
    <name type="scientific">Deinococcus wulumuqiensis</name>
    <dbReference type="NCBI Taxonomy" id="980427"/>
    <lineage>
        <taxon>Bacteria</taxon>
        <taxon>Thermotogati</taxon>
        <taxon>Deinococcota</taxon>
        <taxon>Deinococci</taxon>
        <taxon>Deinococcales</taxon>
        <taxon>Deinococcaceae</taxon>
        <taxon>Deinococcus</taxon>
    </lineage>
</organism>
<name>A0A345IM41_9DEIO</name>
<protein>
    <submittedName>
        <fullName evidence="2">Plasmid replication initiator protein</fullName>
    </submittedName>
</protein>